<organism evidence="3 4">
    <name type="scientific">Citreimonas salinaria</name>
    <dbReference type="NCBI Taxonomy" id="321339"/>
    <lineage>
        <taxon>Bacteria</taxon>
        <taxon>Pseudomonadati</taxon>
        <taxon>Pseudomonadota</taxon>
        <taxon>Alphaproteobacteria</taxon>
        <taxon>Rhodobacterales</taxon>
        <taxon>Roseobacteraceae</taxon>
        <taxon>Citreimonas</taxon>
    </lineage>
</organism>
<protein>
    <submittedName>
        <fullName evidence="3">Putative transposase</fullName>
    </submittedName>
</protein>
<evidence type="ECO:0000256" key="1">
    <source>
        <dbReference type="SAM" id="MobiDB-lite"/>
    </source>
</evidence>
<name>A0A1H3JBH4_9RHOB</name>
<dbReference type="EMBL" id="FNPF01000006">
    <property type="protein sequence ID" value="SDY37313.1"/>
    <property type="molecule type" value="Genomic_DNA"/>
</dbReference>
<dbReference type="SUPFAM" id="SSF53098">
    <property type="entry name" value="Ribonuclease H-like"/>
    <property type="match status" value="1"/>
</dbReference>
<sequence length="739" mass="82457">MLDFAPSPQIPRYAFGPHDKVTIGDIAYHAVDEIDAGYVFVRLDGKGMAENFSRAEISRLIDLGRVVHEREALLPEAARARLSAPSDLLSTLPAAQHLRARGREGAVLAFLQMEEEGCVNRTDEAISNMLDAITGRAAKILKGESQYDEAGRKAGILSVPEFSPRSLRRWITAYERFGISGLFDGMSRQGNRSRRLCLQTQTILARCVRGYLTLEKKTQSGIYEDVKVAFSAENETRRAQGRPELVRPSKETVRQAILALDPFECDVAREGLEFAKRKHAPVGVGLNLTRPLERVELDTWNVDLITLMSDSGLLHFLSEEDKEQLGLDGEKKRWWLTVAMCATTRCILAMRLSRTPSAQATIQTLDMMMQDKGVWSDAVGSLSSWHMRGHSSWLYADCGAEYISYDVRVAAEDLGISLEHAPGGHPEMRGRIERFFKTMSTKLMQRLTGRTFSNIIERGDYDSKARAALTVDDLSAALIRWVVDVYHRTPHSGLSGETPGNCWDRLTEKYGVVAAPDLHRRRLAFGTRMKGVVGEDGITVLGIRYHSEPLARLMLRRRNHEVNFRWYSEDLGAIAVEVDGEWFEVPSVLRRYDGVRAQTHLAAVRALRARFKHEAALQESVVLQAITDIEAINGDAMRRVGLLVENWSIERLRREEDNLFIGFRIEPNADMAIAHAGPDLGEDLPTATSSPHADVTNFSTESADLVSECAASDEFSGCAERHASPGDGADDPDFEFEDI</sequence>
<evidence type="ECO:0000313" key="4">
    <source>
        <dbReference type="Proteomes" id="UP000199286"/>
    </source>
</evidence>
<dbReference type="RefSeq" id="WP_089882886.1">
    <property type="nucleotide sequence ID" value="NZ_FNPF01000006.1"/>
</dbReference>
<proteinExistence type="predicted"/>
<dbReference type="GO" id="GO:0015074">
    <property type="term" value="P:DNA integration"/>
    <property type="evidence" value="ECO:0007669"/>
    <property type="project" value="InterPro"/>
</dbReference>
<dbReference type="PROSITE" id="PS50994">
    <property type="entry name" value="INTEGRASE"/>
    <property type="match status" value="1"/>
</dbReference>
<dbReference type="STRING" id="321339.SAMN05444340_106186"/>
<keyword evidence="4" id="KW-1185">Reference proteome</keyword>
<evidence type="ECO:0000313" key="3">
    <source>
        <dbReference type="EMBL" id="SDY37313.1"/>
    </source>
</evidence>
<dbReference type="AlphaFoldDB" id="A0A1H3JBH4"/>
<gene>
    <name evidence="3" type="ORF">SAMN05444340_106186</name>
</gene>
<reference evidence="3 4" key="1">
    <citation type="submission" date="2016-10" db="EMBL/GenBank/DDBJ databases">
        <authorList>
            <person name="de Groot N.N."/>
        </authorList>
    </citation>
    <scope>NUCLEOTIDE SEQUENCE [LARGE SCALE GENOMIC DNA]</scope>
    <source>
        <strain evidence="3 4">DSM 26880</strain>
    </source>
</reference>
<dbReference type="Gene3D" id="3.30.420.10">
    <property type="entry name" value="Ribonuclease H-like superfamily/Ribonuclease H"/>
    <property type="match status" value="1"/>
</dbReference>
<feature type="domain" description="Integrase catalytic" evidence="2">
    <location>
        <begin position="287"/>
        <end position="507"/>
    </location>
</feature>
<evidence type="ECO:0000259" key="2">
    <source>
        <dbReference type="PROSITE" id="PS50994"/>
    </source>
</evidence>
<dbReference type="InterPro" id="IPR012337">
    <property type="entry name" value="RNaseH-like_sf"/>
</dbReference>
<dbReference type="GO" id="GO:0003676">
    <property type="term" value="F:nucleic acid binding"/>
    <property type="evidence" value="ECO:0007669"/>
    <property type="project" value="InterPro"/>
</dbReference>
<feature type="region of interest" description="Disordered" evidence="1">
    <location>
        <begin position="718"/>
        <end position="739"/>
    </location>
</feature>
<dbReference type="Proteomes" id="UP000199286">
    <property type="component" value="Unassembled WGS sequence"/>
</dbReference>
<accession>A0A1H3JBH4</accession>
<feature type="compositionally biased region" description="Acidic residues" evidence="1">
    <location>
        <begin position="728"/>
        <end position="739"/>
    </location>
</feature>
<dbReference type="OrthoDB" id="9814072at2"/>
<dbReference type="InterPro" id="IPR001584">
    <property type="entry name" value="Integrase_cat-core"/>
</dbReference>
<dbReference type="InterPro" id="IPR036397">
    <property type="entry name" value="RNaseH_sf"/>
</dbReference>